<comment type="caution">
    <text evidence="2">The sequence shown here is derived from an EMBL/GenBank/DDBJ whole genome shotgun (WGS) entry which is preliminary data.</text>
</comment>
<sequence length="148" mass="15910">MNPTDRKTDAAMAALLRTIAPNTTSRHLLYPITTDRTGQLTAEPRPLGGPRDTTPLSLLLGGLRIGLTRFPSAAAGIDGYAVARAGASSVRAADRSGRLHIARYTRGVNEPEVEHHGDPQGLRRLPWERALVALAQALPAPIGVYFRE</sequence>
<organism evidence="2 3">
    <name type="scientific">Longispora fulva</name>
    <dbReference type="NCBI Taxonomy" id="619741"/>
    <lineage>
        <taxon>Bacteria</taxon>
        <taxon>Bacillati</taxon>
        <taxon>Actinomycetota</taxon>
        <taxon>Actinomycetes</taxon>
        <taxon>Micromonosporales</taxon>
        <taxon>Micromonosporaceae</taxon>
        <taxon>Longispora</taxon>
    </lineage>
</organism>
<dbReference type="EMBL" id="JADOUF010000001">
    <property type="protein sequence ID" value="MBG6140484.1"/>
    <property type="molecule type" value="Genomic_DNA"/>
</dbReference>
<gene>
    <name evidence="2" type="ORF">IW245_006678</name>
</gene>
<evidence type="ECO:0000313" key="3">
    <source>
        <dbReference type="Proteomes" id="UP000622552"/>
    </source>
</evidence>
<evidence type="ECO:0000256" key="1">
    <source>
        <dbReference type="SAM" id="MobiDB-lite"/>
    </source>
</evidence>
<accession>A0A8J7GJG1</accession>
<protein>
    <submittedName>
        <fullName evidence="2">Uncharacterized protein</fullName>
    </submittedName>
</protein>
<name>A0A8J7GJG1_9ACTN</name>
<keyword evidence="3" id="KW-1185">Reference proteome</keyword>
<dbReference type="RefSeq" id="WP_197007022.1">
    <property type="nucleotide sequence ID" value="NZ_BONS01000005.1"/>
</dbReference>
<dbReference type="AlphaFoldDB" id="A0A8J7GJG1"/>
<evidence type="ECO:0000313" key="2">
    <source>
        <dbReference type="EMBL" id="MBG6140484.1"/>
    </source>
</evidence>
<feature type="region of interest" description="Disordered" evidence="1">
    <location>
        <begin position="34"/>
        <end position="53"/>
    </location>
</feature>
<dbReference type="Proteomes" id="UP000622552">
    <property type="component" value="Unassembled WGS sequence"/>
</dbReference>
<reference evidence="2" key="1">
    <citation type="submission" date="2020-11" db="EMBL/GenBank/DDBJ databases">
        <title>Sequencing the genomes of 1000 actinobacteria strains.</title>
        <authorList>
            <person name="Klenk H.-P."/>
        </authorList>
    </citation>
    <scope>NUCLEOTIDE SEQUENCE</scope>
    <source>
        <strain evidence="2">DSM 45356</strain>
    </source>
</reference>
<proteinExistence type="predicted"/>